<dbReference type="InterPro" id="IPR050397">
    <property type="entry name" value="Env_Response_Regulators"/>
</dbReference>
<dbReference type="Pfam" id="PF13545">
    <property type="entry name" value="HTH_Crp_2"/>
    <property type="match status" value="1"/>
</dbReference>
<dbReference type="Gene3D" id="2.60.120.10">
    <property type="entry name" value="Jelly Rolls"/>
    <property type="match status" value="1"/>
</dbReference>
<dbReference type="InterPro" id="IPR018490">
    <property type="entry name" value="cNMP-bd_dom_sf"/>
</dbReference>
<dbReference type="InterPro" id="IPR036390">
    <property type="entry name" value="WH_DNA-bd_sf"/>
</dbReference>
<dbReference type="Pfam" id="PF00027">
    <property type="entry name" value="cNMP_binding"/>
    <property type="match status" value="1"/>
</dbReference>
<dbReference type="InterPro" id="IPR000595">
    <property type="entry name" value="cNMP-bd_dom"/>
</dbReference>
<dbReference type="SMART" id="SM00419">
    <property type="entry name" value="HTH_CRP"/>
    <property type="match status" value="1"/>
</dbReference>
<evidence type="ECO:0000259" key="5">
    <source>
        <dbReference type="PROSITE" id="PS50042"/>
    </source>
</evidence>
<dbReference type="PRINTS" id="PR00034">
    <property type="entry name" value="HTHCRP"/>
</dbReference>
<evidence type="ECO:0000313" key="7">
    <source>
        <dbReference type="EMBL" id="UOF90586.1"/>
    </source>
</evidence>
<reference evidence="7" key="1">
    <citation type="submission" date="2021-12" db="EMBL/GenBank/DDBJ databases">
        <title>Alicyclobacillaceae gen. nov., sp. nov., isolated from chalcocite enrichment system.</title>
        <authorList>
            <person name="Jiang Z."/>
        </authorList>
    </citation>
    <scope>NUCLEOTIDE SEQUENCE</scope>
    <source>
        <strain evidence="7">MYW30-H2</strain>
    </source>
</reference>
<keyword evidence="8" id="KW-1185">Reference proteome</keyword>
<dbReference type="RefSeq" id="WP_347437285.1">
    <property type="nucleotide sequence ID" value="NZ_CP089291.1"/>
</dbReference>
<protein>
    <submittedName>
        <fullName evidence="7">Crp/Fnr family transcriptional regulator</fullName>
    </submittedName>
</protein>
<proteinExistence type="predicted"/>
<dbReference type="CDD" id="cd00092">
    <property type="entry name" value="HTH_CRP"/>
    <property type="match status" value="1"/>
</dbReference>
<keyword evidence="4" id="KW-0804">Transcription</keyword>
<keyword evidence="1" id="KW-0805">Transcription regulation</keyword>
<dbReference type="EMBL" id="CP089291">
    <property type="protein sequence ID" value="UOF90586.1"/>
    <property type="molecule type" value="Genomic_DNA"/>
</dbReference>
<gene>
    <name evidence="7" type="ORF">LSG31_22480</name>
</gene>
<dbReference type="SUPFAM" id="SSF46785">
    <property type="entry name" value="Winged helix' DNA-binding domain"/>
    <property type="match status" value="1"/>
</dbReference>
<evidence type="ECO:0000313" key="8">
    <source>
        <dbReference type="Proteomes" id="UP000830167"/>
    </source>
</evidence>
<keyword evidence="3" id="KW-0010">Activator</keyword>
<dbReference type="SMART" id="SM00100">
    <property type="entry name" value="cNMP"/>
    <property type="match status" value="1"/>
</dbReference>
<dbReference type="SUPFAM" id="SSF51206">
    <property type="entry name" value="cAMP-binding domain-like"/>
    <property type="match status" value="1"/>
</dbReference>
<dbReference type="PANTHER" id="PTHR24567">
    <property type="entry name" value="CRP FAMILY TRANSCRIPTIONAL REGULATORY PROTEIN"/>
    <property type="match status" value="1"/>
</dbReference>
<evidence type="ECO:0000256" key="3">
    <source>
        <dbReference type="ARBA" id="ARBA00023159"/>
    </source>
</evidence>
<sequence>MDWLRQMSIFSDLSDQELDKIANIVHARKFPRDTFVFHEGDEREAVYFVRSGIVKVSKLDEDGREQIVSFLQSGDMFPHVGFFDDAPYPGTAQTIEASELAAIPIREFEHLLLQQPKIFLKVTRVLGRKILELQQKLQDVTIQNAYDRIVHALLHLCKQNGLKVENGFVLSFRLTNRELANMIGTSRETVNRVLNDLRKQGSVDFVTEGIWVSDQLIKNQDY</sequence>
<keyword evidence="2" id="KW-0238">DNA-binding</keyword>
<feature type="domain" description="HTH crp-type" evidence="6">
    <location>
        <begin position="143"/>
        <end position="221"/>
    </location>
</feature>
<dbReference type="CDD" id="cd00038">
    <property type="entry name" value="CAP_ED"/>
    <property type="match status" value="1"/>
</dbReference>
<evidence type="ECO:0000259" key="6">
    <source>
        <dbReference type="PROSITE" id="PS51063"/>
    </source>
</evidence>
<dbReference type="InterPro" id="IPR018335">
    <property type="entry name" value="Tscrpt_reg_HTH_Crp-type_CS"/>
</dbReference>
<evidence type="ECO:0000256" key="4">
    <source>
        <dbReference type="ARBA" id="ARBA00023163"/>
    </source>
</evidence>
<dbReference type="InterPro" id="IPR014710">
    <property type="entry name" value="RmlC-like_jellyroll"/>
</dbReference>
<dbReference type="InterPro" id="IPR036388">
    <property type="entry name" value="WH-like_DNA-bd_sf"/>
</dbReference>
<dbReference type="Proteomes" id="UP000830167">
    <property type="component" value="Chromosome"/>
</dbReference>
<evidence type="ECO:0000256" key="1">
    <source>
        <dbReference type="ARBA" id="ARBA00023015"/>
    </source>
</evidence>
<dbReference type="PROSITE" id="PS50042">
    <property type="entry name" value="CNMP_BINDING_3"/>
    <property type="match status" value="1"/>
</dbReference>
<accession>A0ABY4CM60</accession>
<name>A0ABY4CM60_9BACL</name>
<dbReference type="Gene3D" id="1.10.10.10">
    <property type="entry name" value="Winged helix-like DNA-binding domain superfamily/Winged helix DNA-binding domain"/>
    <property type="match status" value="1"/>
</dbReference>
<dbReference type="InterPro" id="IPR012318">
    <property type="entry name" value="HTH_CRP"/>
</dbReference>
<feature type="domain" description="Cyclic nucleotide-binding" evidence="5">
    <location>
        <begin position="9"/>
        <end position="129"/>
    </location>
</feature>
<organism evidence="7 8">
    <name type="scientific">Fodinisporobacter ferrooxydans</name>
    <dbReference type="NCBI Taxonomy" id="2901836"/>
    <lineage>
        <taxon>Bacteria</taxon>
        <taxon>Bacillati</taxon>
        <taxon>Bacillota</taxon>
        <taxon>Bacilli</taxon>
        <taxon>Bacillales</taxon>
        <taxon>Alicyclobacillaceae</taxon>
        <taxon>Fodinisporobacter</taxon>
    </lineage>
</organism>
<dbReference type="PROSITE" id="PS00042">
    <property type="entry name" value="HTH_CRP_1"/>
    <property type="match status" value="1"/>
</dbReference>
<dbReference type="PANTHER" id="PTHR24567:SF26">
    <property type="entry name" value="REGULATORY PROTEIN YEIL"/>
    <property type="match status" value="1"/>
</dbReference>
<evidence type="ECO:0000256" key="2">
    <source>
        <dbReference type="ARBA" id="ARBA00023125"/>
    </source>
</evidence>
<dbReference type="PROSITE" id="PS51063">
    <property type="entry name" value="HTH_CRP_2"/>
    <property type="match status" value="1"/>
</dbReference>